<dbReference type="PANTHER" id="PTHR33053">
    <property type="entry name" value="PROTEIN, PUTATIVE-RELATED"/>
    <property type="match status" value="1"/>
</dbReference>
<name>A0A6G0U4T5_APHGL</name>
<proteinExistence type="predicted"/>
<gene>
    <name evidence="2" type="ORF">AGLY_001817</name>
</gene>
<feature type="domain" description="DUF4806" evidence="1">
    <location>
        <begin position="275"/>
        <end position="345"/>
    </location>
</feature>
<keyword evidence="3" id="KW-1185">Reference proteome</keyword>
<accession>A0A6G0U4T5</accession>
<dbReference type="PANTHER" id="PTHR33053:SF24">
    <property type="entry name" value="TRANSPOSASE DOMAIN-CONTAINING PROTEIN"/>
    <property type="match status" value="1"/>
</dbReference>
<evidence type="ECO:0000313" key="3">
    <source>
        <dbReference type="Proteomes" id="UP000475862"/>
    </source>
</evidence>
<sequence>MDIQSTSRTVPKTKRWVIGSFTDTNEFSVIPTNWLIRTSSPDGRTIIYCKWPPPPTSVTSDIINIASEPQIDWPSYKIRLANNGKEFTNFKKAWHHKFVLTSDLSANEVDELKNKKLCSQAQNSNFHKDSDSSETEEEVYNILELQGVEKNTHKILSTANSNQQMNISQIPNIQTNRILEVPQTVEDYNLHQYNMTYSLNNSLLETNVSQASDKQMSKKCMDPQHTDILEKLNQGIIENNFMLKRLLAKIEIMETNQKVNSTGGDMYLDPEFIAQFPIQNSDGYKLVEDHIINETEYTQKLKSFIKTIGGTNLKNNVVRVLSKLITNQYAIKCSWTGRGKNIDTRIGDSGLMNSIKNVIKEHYSNTYTDSEFEKIRKKKDLGKVTDRHFKRLLQKEVKTNLINLISTSNFEQSSSQCLQIFNTNDGHVVNDTIFNLLTEPNILIDQNIPIFNNVNDSKNNTLNNNFSNTSNTVETHICDKLRAWNIQFNVTHNCLNSLLNILRTEGLNVPKDGRTLMKTPSKHTIIQMNNGSYVHFGIEQMVYPILHKHKDELNNINNLKFGINVDGLPLSKSSKSQFWPILMCIVNVKIISKYVILIGIFHGFEKPSSVDEFLSFFLMDALNMLENGINVDNTLYNMEIAHIVCDAPAKAFLLNVKPHNAYHGCNTCIDEGVFNKTMTFLTTNSPMRTNSSFRNETDENYHKGTSPLVKLPINMIDDIPVDNMHCVYVGVTKRLIKFWVKGKKDIRLLDESKNDINKSILNLRSYVPSEFARLPRSIDDIDHWKATELRTFILYYGHIVLKGKLQKRFYQHFLLLFSAIRLLVNPETCILYNEKARILLEKFINDYAILYGSEFITYNVHNLIHLPYFVQKHGPLDSFSAFRYENYLKELKKSMKCAKYPLQEVSNRIIEKYNQINSSTASQIKYPLFQKEKLNKNCSYNVSEIAYERVILHENCLLNINSVNNKCVMLKNGDLVIINNLIKFGNNEIKFNVQKMLNVSEVFNLFNFNLSSRDIGSFVVDFDFLSTDQLYNTVVFLNDFKCKCFCLQLSVCKAVINTIG</sequence>
<dbReference type="OrthoDB" id="6611890at2759"/>
<dbReference type="InterPro" id="IPR032071">
    <property type="entry name" value="DUF4806"/>
</dbReference>
<evidence type="ECO:0000259" key="1">
    <source>
        <dbReference type="Pfam" id="PF16064"/>
    </source>
</evidence>
<evidence type="ECO:0000313" key="2">
    <source>
        <dbReference type="EMBL" id="KAE9544128.1"/>
    </source>
</evidence>
<dbReference type="InterPro" id="IPR009667">
    <property type="entry name" value="DUF1258"/>
</dbReference>
<dbReference type="AlphaFoldDB" id="A0A6G0U4T5"/>
<dbReference type="Pfam" id="PF06869">
    <property type="entry name" value="DUF1258"/>
    <property type="match status" value="1"/>
</dbReference>
<dbReference type="Proteomes" id="UP000475862">
    <property type="component" value="Unassembled WGS sequence"/>
</dbReference>
<dbReference type="EMBL" id="VYZN01000003">
    <property type="protein sequence ID" value="KAE9544128.1"/>
    <property type="molecule type" value="Genomic_DNA"/>
</dbReference>
<reference evidence="2 3" key="1">
    <citation type="submission" date="2019-08" db="EMBL/GenBank/DDBJ databases">
        <title>The genome of the soybean aphid Biotype 1, its phylome, world population structure and adaptation to the North American continent.</title>
        <authorList>
            <person name="Giordano R."/>
            <person name="Donthu R.K."/>
            <person name="Hernandez A.G."/>
            <person name="Wright C.L."/>
            <person name="Zimin A.V."/>
        </authorList>
    </citation>
    <scope>NUCLEOTIDE SEQUENCE [LARGE SCALE GENOMIC DNA]</scope>
    <source>
        <tissue evidence="2">Whole aphids</tissue>
    </source>
</reference>
<organism evidence="2 3">
    <name type="scientific">Aphis glycines</name>
    <name type="common">Soybean aphid</name>
    <dbReference type="NCBI Taxonomy" id="307491"/>
    <lineage>
        <taxon>Eukaryota</taxon>
        <taxon>Metazoa</taxon>
        <taxon>Ecdysozoa</taxon>
        <taxon>Arthropoda</taxon>
        <taxon>Hexapoda</taxon>
        <taxon>Insecta</taxon>
        <taxon>Pterygota</taxon>
        <taxon>Neoptera</taxon>
        <taxon>Paraneoptera</taxon>
        <taxon>Hemiptera</taxon>
        <taxon>Sternorrhyncha</taxon>
        <taxon>Aphidomorpha</taxon>
        <taxon>Aphidoidea</taxon>
        <taxon>Aphididae</taxon>
        <taxon>Aphidini</taxon>
        <taxon>Aphis</taxon>
        <taxon>Aphis</taxon>
    </lineage>
</organism>
<comment type="caution">
    <text evidence="2">The sequence shown here is derived from an EMBL/GenBank/DDBJ whole genome shotgun (WGS) entry which is preliminary data.</text>
</comment>
<protein>
    <recommendedName>
        <fullName evidence="1">DUF4806 domain-containing protein</fullName>
    </recommendedName>
</protein>
<dbReference type="Pfam" id="PF16064">
    <property type="entry name" value="DUF4806"/>
    <property type="match status" value="1"/>
</dbReference>